<dbReference type="GO" id="GO:0003700">
    <property type="term" value="F:DNA-binding transcription factor activity"/>
    <property type="evidence" value="ECO:0007669"/>
    <property type="project" value="InterPro"/>
</dbReference>
<organism evidence="9 10">
    <name type="scientific">Genlisea aurea</name>
    <dbReference type="NCBI Taxonomy" id="192259"/>
    <lineage>
        <taxon>Eukaryota</taxon>
        <taxon>Viridiplantae</taxon>
        <taxon>Streptophyta</taxon>
        <taxon>Embryophyta</taxon>
        <taxon>Tracheophyta</taxon>
        <taxon>Spermatophyta</taxon>
        <taxon>Magnoliopsida</taxon>
        <taxon>eudicotyledons</taxon>
        <taxon>Gunneridae</taxon>
        <taxon>Pentapetalae</taxon>
        <taxon>asterids</taxon>
        <taxon>lamiids</taxon>
        <taxon>Lamiales</taxon>
        <taxon>Lentibulariaceae</taxon>
        <taxon>Genlisea</taxon>
    </lineage>
</organism>
<evidence type="ECO:0000256" key="1">
    <source>
        <dbReference type="ARBA" id="ARBA00004123"/>
    </source>
</evidence>
<evidence type="ECO:0000313" key="10">
    <source>
        <dbReference type="Proteomes" id="UP000015453"/>
    </source>
</evidence>
<dbReference type="Proteomes" id="UP000015453">
    <property type="component" value="Unassembled WGS sequence"/>
</dbReference>
<dbReference type="Pfam" id="PF00847">
    <property type="entry name" value="AP2"/>
    <property type="match status" value="1"/>
</dbReference>
<dbReference type="InterPro" id="IPR036955">
    <property type="entry name" value="AP2/ERF_dom_sf"/>
</dbReference>
<evidence type="ECO:0000256" key="2">
    <source>
        <dbReference type="ARBA" id="ARBA00022821"/>
    </source>
</evidence>
<dbReference type="Gene3D" id="3.30.730.10">
    <property type="entry name" value="AP2/ERF domain"/>
    <property type="match status" value="1"/>
</dbReference>
<dbReference type="PRINTS" id="PR00367">
    <property type="entry name" value="ETHRSPELEMNT"/>
</dbReference>
<dbReference type="GO" id="GO:0009873">
    <property type="term" value="P:ethylene-activated signaling pathway"/>
    <property type="evidence" value="ECO:0007669"/>
    <property type="project" value="InterPro"/>
</dbReference>
<keyword evidence="5" id="KW-0804">Transcription</keyword>
<dbReference type="PROSITE" id="PS51032">
    <property type="entry name" value="AP2_ERF"/>
    <property type="match status" value="1"/>
</dbReference>
<accession>S8DT32</accession>
<evidence type="ECO:0000256" key="6">
    <source>
        <dbReference type="ARBA" id="ARBA00023242"/>
    </source>
</evidence>
<evidence type="ECO:0000256" key="7">
    <source>
        <dbReference type="SAM" id="MobiDB-lite"/>
    </source>
</evidence>
<keyword evidence="3" id="KW-0805">Transcription regulation</keyword>
<sequence length="139" mass="16084">MCRKTAFIVTPSVAVNPMAATQEVARTPITATPPPPSQEKKAMRPRVSRFRGVRRRKWGKFAAELRDPSKGGRLWLGTFDTEEEAARAYDEAARRIRGEKARLNFPDRRRPNGVMTPEEWRDRLSKLEDFLELETHPYF</sequence>
<feature type="domain" description="AP2/ERF" evidence="8">
    <location>
        <begin position="49"/>
        <end position="106"/>
    </location>
</feature>
<keyword evidence="4" id="KW-0238">DNA-binding</keyword>
<protein>
    <recommendedName>
        <fullName evidence="8">AP2/ERF domain-containing protein</fullName>
    </recommendedName>
</protein>
<dbReference type="InterPro" id="IPR001471">
    <property type="entry name" value="AP2/ERF_dom"/>
</dbReference>
<comment type="caution">
    <text evidence="9">The sequence shown here is derived from an EMBL/GenBank/DDBJ whole genome shotgun (WGS) entry which is preliminary data.</text>
</comment>
<dbReference type="InterPro" id="IPR016177">
    <property type="entry name" value="DNA-bd_dom_sf"/>
</dbReference>
<dbReference type="SMART" id="SM00380">
    <property type="entry name" value="AP2"/>
    <property type="match status" value="1"/>
</dbReference>
<reference evidence="9 10" key="1">
    <citation type="journal article" date="2013" name="BMC Genomics">
        <title>The miniature genome of a carnivorous plant Genlisea aurea contains a low number of genes and short non-coding sequences.</title>
        <authorList>
            <person name="Leushkin E.V."/>
            <person name="Sutormin R.A."/>
            <person name="Nabieva E.R."/>
            <person name="Penin A.A."/>
            <person name="Kondrashov A.S."/>
            <person name="Logacheva M.D."/>
        </authorList>
    </citation>
    <scope>NUCLEOTIDE SEQUENCE [LARGE SCALE GENOMIC DNA]</scope>
</reference>
<dbReference type="GO" id="GO:0006952">
    <property type="term" value="P:defense response"/>
    <property type="evidence" value="ECO:0007669"/>
    <property type="project" value="UniProtKB-KW"/>
</dbReference>
<dbReference type="CDD" id="cd00018">
    <property type="entry name" value="AP2"/>
    <property type="match status" value="1"/>
</dbReference>
<dbReference type="AlphaFoldDB" id="S8DT32"/>
<evidence type="ECO:0000259" key="8">
    <source>
        <dbReference type="PROSITE" id="PS51032"/>
    </source>
</evidence>
<comment type="subcellular location">
    <subcellularLocation>
        <location evidence="1">Nucleus</location>
    </subcellularLocation>
</comment>
<dbReference type="GO" id="GO:0003677">
    <property type="term" value="F:DNA binding"/>
    <property type="evidence" value="ECO:0007669"/>
    <property type="project" value="UniProtKB-KW"/>
</dbReference>
<keyword evidence="2" id="KW-0611">Plant defense</keyword>
<proteinExistence type="predicted"/>
<evidence type="ECO:0000256" key="3">
    <source>
        <dbReference type="ARBA" id="ARBA00023015"/>
    </source>
</evidence>
<evidence type="ECO:0000256" key="5">
    <source>
        <dbReference type="ARBA" id="ARBA00023163"/>
    </source>
</evidence>
<keyword evidence="6" id="KW-0539">Nucleus</keyword>
<dbReference type="GO" id="GO:0005634">
    <property type="term" value="C:nucleus"/>
    <property type="evidence" value="ECO:0007669"/>
    <property type="project" value="UniProtKB-SubCell"/>
</dbReference>
<feature type="region of interest" description="Disordered" evidence="7">
    <location>
        <begin position="28"/>
        <end position="47"/>
    </location>
</feature>
<dbReference type="PANTHER" id="PTHR31190:SF142">
    <property type="entry name" value="ETHYLENE-RESPONSIVE TRANSCRIPTION FACTOR RAP2-3"/>
    <property type="match status" value="1"/>
</dbReference>
<dbReference type="FunFam" id="3.30.730.10:FF:000001">
    <property type="entry name" value="Ethylene-responsive transcription factor 2"/>
    <property type="match status" value="1"/>
</dbReference>
<gene>
    <name evidence="9" type="ORF">M569_11821</name>
</gene>
<evidence type="ECO:0000313" key="9">
    <source>
        <dbReference type="EMBL" id="EPS62967.1"/>
    </source>
</evidence>
<dbReference type="InterPro" id="IPR044808">
    <property type="entry name" value="ERF_plant"/>
</dbReference>
<dbReference type="EMBL" id="AUSU01005779">
    <property type="protein sequence ID" value="EPS62967.1"/>
    <property type="molecule type" value="Genomic_DNA"/>
</dbReference>
<keyword evidence="10" id="KW-1185">Reference proteome</keyword>
<dbReference type="PANTHER" id="PTHR31190">
    <property type="entry name" value="DNA-BINDING DOMAIN"/>
    <property type="match status" value="1"/>
</dbReference>
<name>S8DT32_9LAMI</name>
<evidence type="ECO:0000256" key="4">
    <source>
        <dbReference type="ARBA" id="ARBA00023125"/>
    </source>
</evidence>
<dbReference type="SUPFAM" id="SSF54171">
    <property type="entry name" value="DNA-binding domain"/>
    <property type="match status" value="1"/>
</dbReference>